<dbReference type="EMBL" id="JABXXO010000014">
    <property type="protein sequence ID" value="KAF7761105.1"/>
    <property type="molecule type" value="Genomic_DNA"/>
</dbReference>
<name>A0A8H7C315_AGABI</name>
<organism evidence="1 2">
    <name type="scientific">Agaricus bisporus var. burnettii</name>
    <dbReference type="NCBI Taxonomy" id="192524"/>
    <lineage>
        <taxon>Eukaryota</taxon>
        <taxon>Fungi</taxon>
        <taxon>Dikarya</taxon>
        <taxon>Basidiomycota</taxon>
        <taxon>Agaricomycotina</taxon>
        <taxon>Agaricomycetes</taxon>
        <taxon>Agaricomycetidae</taxon>
        <taxon>Agaricales</taxon>
        <taxon>Agaricineae</taxon>
        <taxon>Agaricaceae</taxon>
        <taxon>Agaricus</taxon>
    </lineage>
</organism>
<evidence type="ECO:0000313" key="1">
    <source>
        <dbReference type="EMBL" id="KAF7761105.1"/>
    </source>
</evidence>
<dbReference type="Proteomes" id="UP000629468">
    <property type="component" value="Unassembled WGS sequence"/>
</dbReference>
<proteinExistence type="predicted"/>
<comment type="caution">
    <text evidence="1">The sequence shown here is derived from an EMBL/GenBank/DDBJ whole genome shotgun (WGS) entry which is preliminary data.</text>
</comment>
<gene>
    <name evidence="1" type="ORF">Agabi119p4_10514</name>
</gene>
<evidence type="ECO:0000313" key="2">
    <source>
        <dbReference type="Proteomes" id="UP000629468"/>
    </source>
</evidence>
<protein>
    <submittedName>
        <fullName evidence="1">Uncharacterized protein</fullName>
    </submittedName>
</protein>
<dbReference type="AlphaFoldDB" id="A0A8H7C315"/>
<accession>A0A8H7C315</accession>
<sequence length="109" mass="12487">MPGLVYHLMIYLHPILQYLPFGGEVLALHTHRPVRRGVNLAQTHERSQADGAHVELESMEHHDLLQREKSKLHACQLPDQSTLAERTHHVEDIVNAMVHEYFTPVALES</sequence>
<reference evidence="1 2" key="1">
    <citation type="journal article" name="Sci. Rep.">
        <title>Telomere-to-telomere assembled and centromere annotated genomes of the two main subspecies of the button mushroom Agaricus bisporus reveal especially polymorphic chromosome ends.</title>
        <authorList>
            <person name="Sonnenberg A.S.M."/>
            <person name="Sedaghat-Telgerd N."/>
            <person name="Lavrijssen B."/>
            <person name="Ohm R.A."/>
            <person name="Hendrickx P.M."/>
            <person name="Scholtmeijer K."/>
            <person name="Baars J.J.P."/>
            <person name="van Peer A."/>
        </authorList>
    </citation>
    <scope>NUCLEOTIDE SEQUENCE [LARGE SCALE GENOMIC DNA]</scope>
    <source>
        <strain evidence="1 2">H119_p4</strain>
    </source>
</reference>